<name>A0ABW0Z1I9_9ACTN</name>
<sequence length="185" mass="19473">MTTVHRARAVRLTEDGEQHPDWAVAVTGALLTAAGPYEEVRAAAGGHARVREWDGVLAPGRYEPYAPVLLETAYYPDPQEADELGTAPLTGDALAALGMSEARWGWSARRGLQRLLAAGTTALSGPFAHPAVRTAVERSGIRVLPGPPAGPRALAVPGPADFAVFADDGSALATVLDGRLVHRRR</sequence>
<dbReference type="Proteomes" id="UP001596083">
    <property type="component" value="Unassembled WGS sequence"/>
</dbReference>
<proteinExistence type="predicted"/>
<evidence type="ECO:0000313" key="2">
    <source>
        <dbReference type="Proteomes" id="UP001596083"/>
    </source>
</evidence>
<dbReference type="EMBL" id="JBHSPB010000009">
    <property type="protein sequence ID" value="MFC5721937.1"/>
    <property type="molecule type" value="Genomic_DNA"/>
</dbReference>
<dbReference type="RefSeq" id="WP_390317284.1">
    <property type="nucleotide sequence ID" value="NZ_JBHSPB010000009.1"/>
</dbReference>
<reference evidence="2" key="1">
    <citation type="journal article" date="2019" name="Int. J. Syst. Evol. Microbiol.">
        <title>The Global Catalogue of Microorganisms (GCM) 10K type strain sequencing project: providing services to taxonomists for standard genome sequencing and annotation.</title>
        <authorList>
            <consortium name="The Broad Institute Genomics Platform"/>
            <consortium name="The Broad Institute Genome Sequencing Center for Infectious Disease"/>
            <person name="Wu L."/>
            <person name="Ma J."/>
        </authorList>
    </citation>
    <scope>NUCLEOTIDE SEQUENCE [LARGE SCALE GENOMIC DNA]</scope>
    <source>
        <strain evidence="2">CGMCC 4.7304</strain>
    </source>
</reference>
<evidence type="ECO:0000313" key="1">
    <source>
        <dbReference type="EMBL" id="MFC5721937.1"/>
    </source>
</evidence>
<accession>A0ABW0Z1I9</accession>
<protein>
    <submittedName>
        <fullName evidence="1">Uncharacterized protein</fullName>
    </submittedName>
</protein>
<dbReference type="SUPFAM" id="SSF51338">
    <property type="entry name" value="Composite domain of metallo-dependent hydrolases"/>
    <property type="match status" value="1"/>
</dbReference>
<keyword evidence="2" id="KW-1185">Reference proteome</keyword>
<organism evidence="1 2">
    <name type="scientific">Streptomyces gamaensis</name>
    <dbReference type="NCBI Taxonomy" id="1763542"/>
    <lineage>
        <taxon>Bacteria</taxon>
        <taxon>Bacillati</taxon>
        <taxon>Actinomycetota</taxon>
        <taxon>Actinomycetes</taxon>
        <taxon>Kitasatosporales</taxon>
        <taxon>Streptomycetaceae</taxon>
        <taxon>Streptomyces</taxon>
    </lineage>
</organism>
<gene>
    <name evidence="1" type="ORF">ACFP1Z_17345</name>
</gene>
<dbReference type="InterPro" id="IPR011059">
    <property type="entry name" value="Metal-dep_hydrolase_composite"/>
</dbReference>
<comment type="caution">
    <text evidence="1">The sequence shown here is derived from an EMBL/GenBank/DDBJ whole genome shotgun (WGS) entry which is preliminary data.</text>
</comment>